<evidence type="ECO:0000313" key="2">
    <source>
        <dbReference type="Proteomes" id="UP000027265"/>
    </source>
</evidence>
<proteinExistence type="predicted"/>
<dbReference type="Proteomes" id="UP000027265">
    <property type="component" value="Unassembled WGS sequence"/>
</dbReference>
<protein>
    <submittedName>
        <fullName evidence="1">Uncharacterized protein</fullName>
    </submittedName>
</protein>
<dbReference type="EMBL" id="KL197752">
    <property type="protein sequence ID" value="KDQ51044.1"/>
    <property type="molecule type" value="Genomic_DNA"/>
</dbReference>
<name>A0A067P8G2_9AGAM</name>
<gene>
    <name evidence="1" type="ORF">JAAARDRAFT_41507</name>
</gene>
<sequence>MPIPYELNGNLQGDGMVYMFGRLYQDHLLSKRDLVSEYTQVYNFIVQYATNNAAPNYCRDLAIQLRDGA</sequence>
<keyword evidence="2" id="KW-1185">Reference proteome</keyword>
<accession>A0A067P8G2</accession>
<organism evidence="1 2">
    <name type="scientific">Jaapia argillacea MUCL 33604</name>
    <dbReference type="NCBI Taxonomy" id="933084"/>
    <lineage>
        <taxon>Eukaryota</taxon>
        <taxon>Fungi</taxon>
        <taxon>Dikarya</taxon>
        <taxon>Basidiomycota</taxon>
        <taxon>Agaricomycotina</taxon>
        <taxon>Agaricomycetes</taxon>
        <taxon>Agaricomycetidae</taxon>
        <taxon>Jaapiales</taxon>
        <taxon>Jaapiaceae</taxon>
        <taxon>Jaapia</taxon>
    </lineage>
</organism>
<dbReference type="AlphaFoldDB" id="A0A067P8G2"/>
<dbReference type="InParanoid" id="A0A067P8G2"/>
<reference evidence="2" key="1">
    <citation type="journal article" date="2014" name="Proc. Natl. Acad. Sci. U.S.A.">
        <title>Extensive sampling of basidiomycete genomes demonstrates inadequacy of the white-rot/brown-rot paradigm for wood decay fungi.</title>
        <authorList>
            <person name="Riley R."/>
            <person name="Salamov A.A."/>
            <person name="Brown D.W."/>
            <person name="Nagy L.G."/>
            <person name="Floudas D."/>
            <person name="Held B.W."/>
            <person name="Levasseur A."/>
            <person name="Lombard V."/>
            <person name="Morin E."/>
            <person name="Otillar R."/>
            <person name="Lindquist E.A."/>
            <person name="Sun H."/>
            <person name="LaButti K.M."/>
            <person name="Schmutz J."/>
            <person name="Jabbour D."/>
            <person name="Luo H."/>
            <person name="Baker S.E."/>
            <person name="Pisabarro A.G."/>
            <person name="Walton J.D."/>
            <person name="Blanchette R.A."/>
            <person name="Henrissat B."/>
            <person name="Martin F."/>
            <person name="Cullen D."/>
            <person name="Hibbett D.S."/>
            <person name="Grigoriev I.V."/>
        </authorList>
    </citation>
    <scope>NUCLEOTIDE SEQUENCE [LARGE SCALE GENOMIC DNA]</scope>
    <source>
        <strain evidence="2">MUCL 33604</strain>
    </source>
</reference>
<evidence type="ECO:0000313" key="1">
    <source>
        <dbReference type="EMBL" id="KDQ51044.1"/>
    </source>
</evidence>
<dbReference type="HOGENOM" id="CLU_204111_0_0_1"/>